<dbReference type="InterPro" id="IPR005074">
    <property type="entry name" value="Peptidase_C39"/>
</dbReference>
<evidence type="ECO:0000256" key="7">
    <source>
        <dbReference type="ARBA" id="ARBA00023136"/>
    </source>
</evidence>
<keyword evidence="4" id="KW-0067">ATP-binding</keyword>
<keyword evidence="6 9" id="KW-1133">Transmembrane helix</keyword>
<evidence type="ECO:0000259" key="11">
    <source>
        <dbReference type="PROSITE" id="PS50929"/>
    </source>
</evidence>
<gene>
    <name evidence="13" type="ORF">BK796_09190</name>
</gene>
<feature type="transmembrane region" description="Helical" evidence="9">
    <location>
        <begin position="197"/>
        <end position="217"/>
    </location>
</feature>
<dbReference type="EMBL" id="NITV01000004">
    <property type="protein sequence ID" value="PDO87622.1"/>
    <property type="molecule type" value="Genomic_DNA"/>
</dbReference>
<evidence type="ECO:0000256" key="1">
    <source>
        <dbReference type="ARBA" id="ARBA00004651"/>
    </source>
</evidence>
<dbReference type="PROSITE" id="PS00211">
    <property type="entry name" value="ABC_TRANSPORTER_1"/>
    <property type="match status" value="1"/>
</dbReference>
<dbReference type="InterPro" id="IPR003593">
    <property type="entry name" value="AAA+_ATPase"/>
</dbReference>
<evidence type="ECO:0000256" key="6">
    <source>
        <dbReference type="ARBA" id="ARBA00022989"/>
    </source>
</evidence>
<dbReference type="InterPro" id="IPR017871">
    <property type="entry name" value="ABC_transporter-like_CS"/>
</dbReference>
<dbReference type="SMART" id="SM00382">
    <property type="entry name" value="AAA"/>
    <property type="match status" value="1"/>
</dbReference>
<evidence type="ECO:0000259" key="12">
    <source>
        <dbReference type="PROSITE" id="PS50990"/>
    </source>
</evidence>
<protein>
    <recommendedName>
        <fullName evidence="15">ATP-binding cassette domain-containing protein</fullName>
    </recommendedName>
</protein>
<evidence type="ECO:0000256" key="4">
    <source>
        <dbReference type="ARBA" id="ARBA00022840"/>
    </source>
</evidence>
<dbReference type="PROSITE" id="PS50990">
    <property type="entry name" value="PEPTIDASE_C39"/>
    <property type="match status" value="1"/>
</dbReference>
<evidence type="ECO:0000313" key="13">
    <source>
        <dbReference type="EMBL" id="PDO87622.1"/>
    </source>
</evidence>
<keyword evidence="8" id="KW-0080">Bacteriocin transport</keyword>
<organism evidence="13 14">
    <name type="scientific">Kosakonia pseudosacchari</name>
    <dbReference type="NCBI Taxonomy" id="1646340"/>
    <lineage>
        <taxon>Bacteria</taxon>
        <taxon>Pseudomonadati</taxon>
        <taxon>Pseudomonadota</taxon>
        <taxon>Gammaproteobacteria</taxon>
        <taxon>Enterobacterales</taxon>
        <taxon>Enterobacteriaceae</taxon>
        <taxon>Kosakonia</taxon>
    </lineage>
</organism>
<feature type="domain" description="ABC transmembrane type-1" evidence="11">
    <location>
        <begin position="166"/>
        <end position="433"/>
    </location>
</feature>
<keyword evidence="5" id="KW-0813">Transport</keyword>
<dbReference type="RefSeq" id="WP_097400417.1">
    <property type="nucleotide sequence ID" value="NZ_CP158850.1"/>
</dbReference>
<name>A0ABX4IRH9_9ENTR</name>
<reference evidence="13 14" key="1">
    <citation type="submission" date="2017-06" db="EMBL/GenBank/DDBJ databases">
        <title>Draft genome sequence of nitrogen-fixing Kosakonia pseudosacchari strain NN143 isolated from sugarcane roots.</title>
        <authorList>
            <person name="Li Y."/>
            <person name="Li S."/>
            <person name="Lin L."/>
            <person name="Wu X."/>
            <person name="Yang L."/>
            <person name="Li Y."/>
            <person name="An Q."/>
        </authorList>
    </citation>
    <scope>NUCLEOTIDE SEQUENCE [LARGE SCALE GENOMIC DNA]</scope>
    <source>
        <strain evidence="13 14">NN143</strain>
    </source>
</reference>
<dbReference type="Gene3D" id="1.20.1560.10">
    <property type="entry name" value="ABC transporter type 1, transmembrane domain"/>
    <property type="match status" value="1"/>
</dbReference>
<comment type="caution">
    <text evidence="13">The sequence shown here is derived from an EMBL/GenBank/DDBJ whole genome shotgun (WGS) entry which is preliminary data.</text>
</comment>
<dbReference type="SUPFAM" id="SSF90123">
    <property type="entry name" value="ABC transporter transmembrane region"/>
    <property type="match status" value="1"/>
</dbReference>
<proteinExistence type="predicted"/>
<dbReference type="InterPro" id="IPR036640">
    <property type="entry name" value="ABC1_TM_sf"/>
</dbReference>
<keyword evidence="14" id="KW-1185">Reference proteome</keyword>
<dbReference type="PROSITE" id="PS50893">
    <property type="entry name" value="ABC_TRANSPORTER_2"/>
    <property type="match status" value="1"/>
</dbReference>
<dbReference type="InterPro" id="IPR011527">
    <property type="entry name" value="ABC1_TM_dom"/>
</dbReference>
<feature type="transmembrane region" description="Helical" evidence="9">
    <location>
        <begin position="397"/>
        <end position="422"/>
    </location>
</feature>
<keyword evidence="7 9" id="KW-0472">Membrane</keyword>
<dbReference type="Gene3D" id="3.90.70.10">
    <property type="entry name" value="Cysteine proteinases"/>
    <property type="match status" value="1"/>
</dbReference>
<dbReference type="Gene3D" id="3.40.50.300">
    <property type="entry name" value="P-loop containing nucleotide triphosphate hydrolases"/>
    <property type="match status" value="1"/>
</dbReference>
<evidence type="ECO:0000256" key="2">
    <source>
        <dbReference type="ARBA" id="ARBA00022692"/>
    </source>
</evidence>
<evidence type="ECO:0008006" key="15">
    <source>
        <dbReference type="Google" id="ProtNLM"/>
    </source>
</evidence>
<evidence type="ECO:0000256" key="5">
    <source>
        <dbReference type="ARBA" id="ARBA00022927"/>
    </source>
</evidence>
<dbReference type="Pfam" id="PF00664">
    <property type="entry name" value="ABC_membrane"/>
    <property type="match status" value="1"/>
</dbReference>
<sequence>MKKKYYSSPEMVYQGEISECGLACACMMLNTLGENITLTDLRDKWGGGDGTSLDLLVRILKSYGYEALPVKFDVSSIQYLPVPCILHYGGNHYVYVYSHHGAFFQVLNPATGRLMISAEELELSATGFGLILDESLYNDKKSSGKIKSESGWLEKLSFPGIMKRCLLAIFLSLFSLITPMLFSFISKDQHFFADEQVNIMFMGMIILFCFISVLQYISNKYGLNAAINAATKYKPSLFKRLLKKDISYFERRSSADINQRINAIGMAVLNREKILNDKYKALTITVVTLCIMLWLNIVLSVLSIGTMAIFGCISYYFAGLKKSFSKSLEESVSDIETFNLETINGIQAIRSGELSTGILGRYNNLLEVLFHRYKKVNTTDIRQSAIFSFLSNIDSMLFLWISFYSISELHISYGNVIAFWFFRRIAMDSINQFYQCCVAQKLQNVSDERLKDMLSYKEIDITREHSKIKESICVQNLQFGYGPDSSIIKNLTIEIPLHSRTAVIGTSGTGKSTLLKLLAGLYMPGNGDFIIDGHEINKDELHLFYSNVYYLPQGSIVFNGTIYDNIVWYSGGEASEHDCREMLRKFGLLEVITSLPAGLYTKISPSNPVLSSGQLQRLMLCRALLSSKSIILLDEPTANLDEKSAMLALDCLMTSDKTIILSTHDVKTLSLFDNVIDLDNH</sequence>
<feature type="transmembrane region" description="Helical" evidence="9">
    <location>
        <begin position="165"/>
        <end position="185"/>
    </location>
</feature>
<feature type="transmembrane region" description="Helical" evidence="9">
    <location>
        <begin position="301"/>
        <end position="318"/>
    </location>
</feature>
<dbReference type="CDD" id="cd07346">
    <property type="entry name" value="ABC_6TM_exporters"/>
    <property type="match status" value="1"/>
</dbReference>
<evidence type="ECO:0000256" key="9">
    <source>
        <dbReference type="SAM" id="Phobius"/>
    </source>
</evidence>
<dbReference type="Pfam" id="PF03412">
    <property type="entry name" value="Peptidase_C39"/>
    <property type="match status" value="1"/>
</dbReference>
<feature type="domain" description="Peptidase C39" evidence="12">
    <location>
        <begin position="14"/>
        <end position="132"/>
    </location>
</feature>
<dbReference type="InterPro" id="IPR027417">
    <property type="entry name" value="P-loop_NTPase"/>
</dbReference>
<dbReference type="InterPro" id="IPR039421">
    <property type="entry name" value="Type_1_exporter"/>
</dbReference>
<dbReference type="PANTHER" id="PTHR24221:SF654">
    <property type="entry name" value="ATP-BINDING CASSETTE SUB-FAMILY B MEMBER 6"/>
    <property type="match status" value="1"/>
</dbReference>
<dbReference type="PANTHER" id="PTHR24221">
    <property type="entry name" value="ATP-BINDING CASSETTE SUB-FAMILY B"/>
    <property type="match status" value="1"/>
</dbReference>
<evidence type="ECO:0000256" key="8">
    <source>
        <dbReference type="ARBA" id="ARBA00043264"/>
    </source>
</evidence>
<dbReference type="CDD" id="cd03228">
    <property type="entry name" value="ABCC_MRP_Like"/>
    <property type="match status" value="1"/>
</dbReference>
<evidence type="ECO:0000313" key="14">
    <source>
        <dbReference type="Proteomes" id="UP000219642"/>
    </source>
</evidence>
<evidence type="ECO:0000259" key="10">
    <source>
        <dbReference type="PROSITE" id="PS50893"/>
    </source>
</evidence>
<keyword evidence="5" id="KW-0653">Protein transport</keyword>
<dbReference type="InterPro" id="IPR003439">
    <property type="entry name" value="ABC_transporter-like_ATP-bd"/>
</dbReference>
<dbReference type="SUPFAM" id="SSF52540">
    <property type="entry name" value="P-loop containing nucleoside triphosphate hydrolases"/>
    <property type="match status" value="1"/>
</dbReference>
<keyword evidence="2 9" id="KW-0812">Transmembrane</keyword>
<dbReference type="PROSITE" id="PS50929">
    <property type="entry name" value="ABC_TM1F"/>
    <property type="match status" value="1"/>
</dbReference>
<keyword evidence="3" id="KW-0547">Nucleotide-binding</keyword>
<accession>A0ABX4IRH9</accession>
<feature type="domain" description="ABC transporter" evidence="10">
    <location>
        <begin position="472"/>
        <end position="680"/>
    </location>
</feature>
<comment type="subcellular location">
    <subcellularLocation>
        <location evidence="1">Cell membrane</location>
        <topology evidence="1">Multi-pass membrane protein</topology>
    </subcellularLocation>
</comment>
<evidence type="ECO:0000256" key="3">
    <source>
        <dbReference type="ARBA" id="ARBA00022741"/>
    </source>
</evidence>
<dbReference type="Pfam" id="PF00005">
    <property type="entry name" value="ABC_tran"/>
    <property type="match status" value="1"/>
</dbReference>
<dbReference type="Proteomes" id="UP000219642">
    <property type="component" value="Unassembled WGS sequence"/>
</dbReference>